<organism evidence="3 4">
    <name type="scientific">Teichococcus coralli</name>
    <dbReference type="NCBI Taxonomy" id="2545983"/>
    <lineage>
        <taxon>Bacteria</taxon>
        <taxon>Pseudomonadati</taxon>
        <taxon>Pseudomonadota</taxon>
        <taxon>Alphaproteobacteria</taxon>
        <taxon>Acetobacterales</taxon>
        <taxon>Roseomonadaceae</taxon>
        <taxon>Roseomonas</taxon>
    </lineage>
</organism>
<dbReference type="InterPro" id="IPR018389">
    <property type="entry name" value="DctP_fam"/>
</dbReference>
<dbReference type="Pfam" id="PF03480">
    <property type="entry name" value="DctP"/>
    <property type="match status" value="1"/>
</dbReference>
<name>A0A845B8W4_9PROT</name>
<evidence type="ECO:0000256" key="1">
    <source>
        <dbReference type="ARBA" id="ARBA00022729"/>
    </source>
</evidence>
<dbReference type="RefSeq" id="WP_160935676.1">
    <property type="nucleotide sequence ID" value="NZ_SNVJ01000003.1"/>
</dbReference>
<comment type="caution">
    <text evidence="3">The sequence shown here is derived from an EMBL/GenBank/DDBJ whole genome shotgun (WGS) entry which is preliminary data.</text>
</comment>
<sequence length="324" mass="35065">MLTRRIVMAGALASPLVVRRAFAQSATLSVNSALTDDDPMFNGLRAFKEAVEKRSGGSLRVNLFPSSQLGPDEDVLEQARAGAGVAVLVDGGRLAPYVHEFGILGAPYIASGFPELRKIATSPLFEGWTEKLRKASGHQVLSFNWFQGDRHLLTNKPVTTPADLGGVRMRTPGAPVWLETIRAMGATPTPLPWTEVYSALQLRAIDGAEAQYPAVWGARLYEVIKNITKTGHINLITGLVGSRAWFDGLSPEQRTILRDEALNGGDVGSKATLASLDDFEKKLRAAKVEIATPDLTPFREATKVVYDKLNYAALRREVDAAIAG</sequence>
<dbReference type="Proteomes" id="UP000460715">
    <property type="component" value="Unassembled WGS sequence"/>
</dbReference>
<keyword evidence="1 2" id="KW-0732">Signal</keyword>
<reference evidence="3 4" key="1">
    <citation type="submission" date="2019-03" db="EMBL/GenBank/DDBJ databases">
        <title>Roseomonas sp. a novel Roseomonas species isolated from Sea whip Gorgonian.</title>
        <authorList>
            <person name="Li F."/>
            <person name="Pan X."/>
            <person name="Huang S."/>
            <person name="Li Z."/>
            <person name="Meng B."/>
        </authorList>
    </citation>
    <scope>NUCLEOTIDE SEQUENCE [LARGE SCALE GENOMIC DNA]</scope>
    <source>
        <strain evidence="3 4">M0104</strain>
    </source>
</reference>
<dbReference type="AlphaFoldDB" id="A0A845B8W4"/>
<keyword evidence="4" id="KW-1185">Reference proteome</keyword>
<dbReference type="CDD" id="cd13669">
    <property type="entry name" value="PBP2_TRAP_TM0322_like"/>
    <property type="match status" value="1"/>
</dbReference>
<evidence type="ECO:0000313" key="4">
    <source>
        <dbReference type="Proteomes" id="UP000460715"/>
    </source>
</evidence>
<dbReference type="GO" id="GO:0055085">
    <property type="term" value="P:transmembrane transport"/>
    <property type="evidence" value="ECO:0007669"/>
    <property type="project" value="InterPro"/>
</dbReference>
<feature type="signal peptide" evidence="2">
    <location>
        <begin position="1"/>
        <end position="23"/>
    </location>
</feature>
<accession>A0A845B8W4</accession>
<protein>
    <submittedName>
        <fullName evidence="3">C4-dicarboxylate ABC transporter</fullName>
    </submittedName>
</protein>
<dbReference type="PANTHER" id="PTHR33376">
    <property type="match status" value="1"/>
</dbReference>
<dbReference type="InterPro" id="IPR038404">
    <property type="entry name" value="TRAP_DctP_sf"/>
</dbReference>
<dbReference type="OrthoDB" id="7375081at2"/>
<gene>
    <name evidence="3" type="ORF">E0493_04155</name>
</gene>
<dbReference type="Gene3D" id="3.40.190.170">
    <property type="entry name" value="Bacterial extracellular solute-binding protein, family 7"/>
    <property type="match status" value="1"/>
</dbReference>
<evidence type="ECO:0000313" key="3">
    <source>
        <dbReference type="EMBL" id="MXP62546.1"/>
    </source>
</evidence>
<dbReference type="PANTHER" id="PTHR33376:SF3">
    <property type="entry name" value="C4-DICARBOXYLATE-BINDING PROTEIN"/>
    <property type="match status" value="1"/>
</dbReference>
<feature type="chain" id="PRO_5032876431" evidence="2">
    <location>
        <begin position="24"/>
        <end position="324"/>
    </location>
</feature>
<dbReference type="NCBIfam" id="NF037995">
    <property type="entry name" value="TRAP_S1"/>
    <property type="match status" value="1"/>
</dbReference>
<evidence type="ECO:0000256" key="2">
    <source>
        <dbReference type="SAM" id="SignalP"/>
    </source>
</evidence>
<dbReference type="EMBL" id="SNVJ01000003">
    <property type="protein sequence ID" value="MXP62546.1"/>
    <property type="molecule type" value="Genomic_DNA"/>
</dbReference>
<proteinExistence type="predicted"/>